<dbReference type="Gene3D" id="1.10.238.10">
    <property type="entry name" value="EF-hand"/>
    <property type="match status" value="3"/>
</dbReference>
<dbReference type="KEGG" id="tot:TOT_040000258"/>
<dbReference type="PROSITE" id="PS50222">
    <property type="entry name" value="EF_HAND_2"/>
    <property type="match status" value="4"/>
</dbReference>
<feature type="domain" description="EF-hand" evidence="3">
    <location>
        <begin position="41"/>
        <end position="76"/>
    </location>
</feature>
<dbReference type="InterPro" id="IPR002048">
    <property type="entry name" value="EF_hand_dom"/>
</dbReference>
<feature type="region of interest" description="Disordered" evidence="2">
    <location>
        <begin position="271"/>
        <end position="291"/>
    </location>
</feature>
<feature type="domain" description="EF-hand" evidence="3">
    <location>
        <begin position="117"/>
        <end position="152"/>
    </location>
</feature>
<evidence type="ECO:0000256" key="1">
    <source>
        <dbReference type="ARBA" id="ARBA00022837"/>
    </source>
</evidence>
<dbReference type="InterPro" id="IPR011992">
    <property type="entry name" value="EF-hand-dom_pair"/>
</dbReference>
<dbReference type="GO" id="GO:0005509">
    <property type="term" value="F:calcium ion binding"/>
    <property type="evidence" value="ECO:0007669"/>
    <property type="project" value="InterPro"/>
</dbReference>
<protein>
    <recommendedName>
        <fullName evidence="3">EF-hand domain-containing protein</fullName>
    </recommendedName>
</protein>
<accession>J4C941</accession>
<evidence type="ECO:0000313" key="4">
    <source>
        <dbReference type="EMBL" id="BAM41878.1"/>
    </source>
</evidence>
<dbReference type="Proteomes" id="UP000003786">
    <property type="component" value="Chromosome 4"/>
</dbReference>
<dbReference type="GeneID" id="20716341"/>
<dbReference type="eggNOG" id="KOG4223">
    <property type="taxonomic scope" value="Eukaryota"/>
</dbReference>
<dbReference type="VEuPathDB" id="PiroplasmaDB:TOT_040000258"/>
<evidence type="ECO:0000259" key="3">
    <source>
        <dbReference type="PROSITE" id="PS50222"/>
    </source>
</evidence>
<dbReference type="Pfam" id="PF13202">
    <property type="entry name" value="EF-hand_5"/>
    <property type="match status" value="1"/>
</dbReference>
<dbReference type="PANTHER" id="PTHR10827">
    <property type="entry name" value="RETICULOCALBIN"/>
    <property type="match status" value="1"/>
</dbReference>
<dbReference type="PROSITE" id="PS00018">
    <property type="entry name" value="EF_HAND_1"/>
    <property type="match status" value="4"/>
</dbReference>
<dbReference type="STRING" id="869250.J4C941"/>
<evidence type="ECO:0000313" key="5">
    <source>
        <dbReference type="Proteomes" id="UP000003786"/>
    </source>
</evidence>
<feature type="domain" description="EF-hand" evidence="3">
    <location>
        <begin position="77"/>
        <end position="112"/>
    </location>
</feature>
<dbReference type="OrthoDB" id="26525at2759"/>
<name>J4C941_THEOR</name>
<sequence length="291" mass="33338">MYAYSAVFLIYFFMYNCICTVTFERNFNTADFDQKPESTVDHTFKMLQIFDKIDLNSDGVLSKDELDKYSSKLSKVISNRQLANEMATIDRDRDGNVTFNELLAAFSNEVGEEDASQNKEPLKLRFNLADKNKDGMLSLEELGDLVNPSRNAELLDLELNDVIKAHDEDGDGKISFTEYKKYRTENGEDETQSLSDFKQFDKNSDGFLTKDELAEAYKEEGEFDSFPMYDDVTNVIGSSHVTKDSWKSHANELAKTAVTDFGEMLLRPEDYDVKFDPEPETKPRQEVHAEL</sequence>
<organism evidence="4 5">
    <name type="scientific">Theileria orientalis strain Shintoku</name>
    <dbReference type="NCBI Taxonomy" id="869250"/>
    <lineage>
        <taxon>Eukaryota</taxon>
        <taxon>Sar</taxon>
        <taxon>Alveolata</taxon>
        <taxon>Apicomplexa</taxon>
        <taxon>Aconoidasida</taxon>
        <taxon>Piroplasmida</taxon>
        <taxon>Theileriidae</taxon>
        <taxon>Theileria</taxon>
    </lineage>
</organism>
<proteinExistence type="predicted"/>
<reference evidence="4 5" key="1">
    <citation type="journal article" date="2012" name="MBio">
        <title>Comparative genome analysis of three eukaryotic parasites with differing abilities to transform leukocytes reveals key mediators of Theileria-induced leukocyte transformation.</title>
        <authorList>
            <person name="Hayashida K."/>
            <person name="Hara Y."/>
            <person name="Abe T."/>
            <person name="Yamasaki C."/>
            <person name="Toyoda A."/>
            <person name="Kosuge T."/>
            <person name="Suzuki Y."/>
            <person name="Sato Y."/>
            <person name="Kawashima S."/>
            <person name="Katayama T."/>
            <person name="Wakaguri H."/>
            <person name="Inoue N."/>
            <person name="Homma K."/>
            <person name="Tada-Umezaki M."/>
            <person name="Yagi Y."/>
            <person name="Fujii Y."/>
            <person name="Habara T."/>
            <person name="Kanehisa M."/>
            <person name="Watanabe H."/>
            <person name="Ito K."/>
            <person name="Gojobori T."/>
            <person name="Sugawara H."/>
            <person name="Imanishi T."/>
            <person name="Weir W."/>
            <person name="Gardner M."/>
            <person name="Pain A."/>
            <person name="Shiels B."/>
            <person name="Hattori M."/>
            <person name="Nene V."/>
            <person name="Sugimoto C."/>
        </authorList>
    </citation>
    <scope>NUCLEOTIDE SEQUENCE [LARGE SCALE GENOMIC DNA]</scope>
    <source>
        <strain evidence="4 5">Shintoku</strain>
    </source>
</reference>
<gene>
    <name evidence="4" type="ORF">TOT_040000258</name>
</gene>
<dbReference type="AlphaFoldDB" id="J4C941"/>
<dbReference type="InterPro" id="IPR018247">
    <property type="entry name" value="EF_Hand_1_Ca_BS"/>
</dbReference>
<dbReference type="SMART" id="SM00054">
    <property type="entry name" value="EFh"/>
    <property type="match status" value="5"/>
</dbReference>
<dbReference type="SUPFAM" id="SSF47473">
    <property type="entry name" value="EF-hand"/>
    <property type="match status" value="2"/>
</dbReference>
<dbReference type="RefSeq" id="XP_009692179.1">
    <property type="nucleotide sequence ID" value="XM_009693884.1"/>
</dbReference>
<evidence type="ECO:0000256" key="2">
    <source>
        <dbReference type="SAM" id="MobiDB-lite"/>
    </source>
</evidence>
<feature type="domain" description="EF-hand" evidence="3">
    <location>
        <begin position="188"/>
        <end position="223"/>
    </location>
</feature>
<keyword evidence="1" id="KW-0106">Calcium</keyword>
<dbReference type="EMBL" id="AP011949">
    <property type="protein sequence ID" value="BAM41878.1"/>
    <property type="molecule type" value="Genomic_DNA"/>
</dbReference>
<keyword evidence="5" id="KW-1185">Reference proteome</keyword>
<dbReference type="Pfam" id="PF13499">
    <property type="entry name" value="EF-hand_7"/>
    <property type="match status" value="2"/>
</dbReference>
<dbReference type="PANTHER" id="PTHR10827:SF85">
    <property type="entry name" value="CALCIUM-BINDING PROTEIN"/>
    <property type="match status" value="1"/>
</dbReference>
<dbReference type="OMA" id="MPMKYAD"/>